<feature type="compositionally biased region" description="Basic residues" evidence="1">
    <location>
        <begin position="51"/>
        <end position="61"/>
    </location>
</feature>
<evidence type="ECO:0000256" key="1">
    <source>
        <dbReference type="SAM" id="MobiDB-lite"/>
    </source>
</evidence>
<gene>
    <name evidence="2" type="ORF">ACFPPC_02270</name>
</gene>
<protein>
    <submittedName>
        <fullName evidence="2">Uncharacterized protein</fullName>
    </submittedName>
</protein>
<comment type="caution">
    <text evidence="2">The sequence shown here is derived from an EMBL/GenBank/DDBJ whole genome shotgun (WGS) entry which is preliminary data.</text>
</comment>
<feature type="region of interest" description="Disordered" evidence="1">
    <location>
        <begin position="1"/>
        <end position="28"/>
    </location>
</feature>
<dbReference type="RefSeq" id="WP_377006301.1">
    <property type="nucleotide sequence ID" value="NZ_JBHSLV010000006.1"/>
</dbReference>
<keyword evidence="3" id="KW-1185">Reference proteome</keyword>
<sequence>MSPLERHPAACNGRPGICERLQPSQPPTADFDAARQLRIEAFGESGNASKNPKHGGSRHMRLTAMGGASTMM</sequence>
<evidence type="ECO:0000313" key="3">
    <source>
        <dbReference type="Proteomes" id="UP001596104"/>
    </source>
</evidence>
<accession>A0ABW0H2S6</accession>
<name>A0ABW0H2S6_9HYPH</name>
<dbReference type="EMBL" id="JBHSLV010000006">
    <property type="protein sequence ID" value="MFC5391461.1"/>
    <property type="molecule type" value="Genomic_DNA"/>
</dbReference>
<reference evidence="3" key="1">
    <citation type="journal article" date="2019" name="Int. J. Syst. Evol. Microbiol.">
        <title>The Global Catalogue of Microorganisms (GCM) 10K type strain sequencing project: providing services to taxonomists for standard genome sequencing and annotation.</title>
        <authorList>
            <consortium name="The Broad Institute Genomics Platform"/>
            <consortium name="The Broad Institute Genome Sequencing Center for Infectious Disease"/>
            <person name="Wu L."/>
            <person name="Ma J."/>
        </authorList>
    </citation>
    <scope>NUCLEOTIDE SEQUENCE [LARGE SCALE GENOMIC DNA]</scope>
    <source>
        <strain evidence="3">CGMCC 1.16326</strain>
    </source>
</reference>
<feature type="region of interest" description="Disordered" evidence="1">
    <location>
        <begin position="43"/>
        <end position="72"/>
    </location>
</feature>
<proteinExistence type="predicted"/>
<organism evidence="2 3">
    <name type="scientific">Bosea vestrisii</name>
    <dbReference type="NCBI Taxonomy" id="151416"/>
    <lineage>
        <taxon>Bacteria</taxon>
        <taxon>Pseudomonadati</taxon>
        <taxon>Pseudomonadota</taxon>
        <taxon>Alphaproteobacteria</taxon>
        <taxon>Hyphomicrobiales</taxon>
        <taxon>Boseaceae</taxon>
        <taxon>Bosea</taxon>
    </lineage>
</organism>
<dbReference type="Proteomes" id="UP001596104">
    <property type="component" value="Unassembled WGS sequence"/>
</dbReference>
<evidence type="ECO:0000313" key="2">
    <source>
        <dbReference type="EMBL" id="MFC5391461.1"/>
    </source>
</evidence>